<evidence type="ECO:0000313" key="1">
    <source>
        <dbReference type="EMBL" id="EEC19791.1"/>
    </source>
</evidence>
<dbReference type="EnsemblMetazoa" id="ISCW014091-RA">
    <property type="protein sequence ID" value="ISCW014091-PA"/>
    <property type="gene ID" value="ISCW014091"/>
</dbReference>
<evidence type="ECO:0000313" key="3">
    <source>
        <dbReference type="Proteomes" id="UP000001555"/>
    </source>
</evidence>
<sequence>METTQAHLTTIVDPVAIPALTSKQPDITTLNFPGPPGFHVGNIKFEGGSPPSTKQTK</sequence>
<proteinExistence type="predicted"/>
<dbReference type="EMBL" id="ABJB010991222">
    <property type="status" value="NOT_ANNOTATED_CDS"/>
    <property type="molecule type" value="Genomic_DNA"/>
</dbReference>
<dbReference type="EMBL" id="DS967482">
    <property type="protein sequence ID" value="EEC19791.1"/>
    <property type="molecule type" value="Genomic_DNA"/>
</dbReference>
<reference evidence="1 3" key="1">
    <citation type="submission" date="2008-03" db="EMBL/GenBank/DDBJ databases">
        <title>Annotation of Ixodes scapularis.</title>
        <authorList>
            <consortium name="Ixodes scapularis Genome Project Consortium"/>
            <person name="Caler E."/>
            <person name="Hannick L.I."/>
            <person name="Bidwell S."/>
            <person name="Joardar V."/>
            <person name="Thiagarajan M."/>
            <person name="Amedeo P."/>
            <person name="Galinsky K.J."/>
            <person name="Schobel S."/>
            <person name="Inman J."/>
            <person name="Hostetler J."/>
            <person name="Miller J."/>
            <person name="Hammond M."/>
            <person name="Megy K."/>
            <person name="Lawson D."/>
            <person name="Kodira C."/>
            <person name="Sutton G."/>
            <person name="Meyer J."/>
            <person name="Hill C.A."/>
            <person name="Birren B."/>
            <person name="Nene V."/>
            <person name="Collins F."/>
            <person name="Alarcon-Chaidez F."/>
            <person name="Wikel S."/>
            <person name="Strausberg R."/>
        </authorList>
    </citation>
    <scope>NUCLEOTIDE SEQUENCE [LARGE SCALE GENOMIC DNA]</scope>
    <source>
        <strain evidence="3">Wikel</strain>
        <strain evidence="1">Wikel colony</strain>
    </source>
</reference>
<reference evidence="2" key="2">
    <citation type="submission" date="2020-05" db="UniProtKB">
        <authorList>
            <consortium name="EnsemblMetazoa"/>
        </authorList>
    </citation>
    <scope>IDENTIFICATION</scope>
    <source>
        <strain evidence="2">wikel</strain>
    </source>
</reference>
<evidence type="ECO:0000313" key="2">
    <source>
        <dbReference type="EnsemblMetazoa" id="ISCW014091-PA"/>
    </source>
</evidence>
<protein>
    <submittedName>
        <fullName evidence="1 2">Uncharacterized protein</fullName>
    </submittedName>
</protein>
<dbReference type="Proteomes" id="UP000001555">
    <property type="component" value="Unassembled WGS sequence"/>
</dbReference>
<organism>
    <name type="scientific">Ixodes scapularis</name>
    <name type="common">Black-legged tick</name>
    <name type="synonym">Deer tick</name>
    <dbReference type="NCBI Taxonomy" id="6945"/>
    <lineage>
        <taxon>Eukaryota</taxon>
        <taxon>Metazoa</taxon>
        <taxon>Ecdysozoa</taxon>
        <taxon>Arthropoda</taxon>
        <taxon>Chelicerata</taxon>
        <taxon>Arachnida</taxon>
        <taxon>Acari</taxon>
        <taxon>Parasitiformes</taxon>
        <taxon>Ixodida</taxon>
        <taxon>Ixodoidea</taxon>
        <taxon>Ixodidae</taxon>
        <taxon>Ixodinae</taxon>
        <taxon>Ixodes</taxon>
    </lineage>
</organism>
<dbReference type="VEuPathDB" id="VectorBase:ISCW014091"/>
<dbReference type="PaxDb" id="6945-B7QLR9"/>
<dbReference type="InParanoid" id="B7QLR9"/>
<gene>
    <name evidence="1" type="ORF">IscW_ISCW014091</name>
</gene>
<accession>B7QLR9</accession>
<keyword evidence="3" id="KW-1185">Reference proteome</keyword>
<dbReference type="HOGENOM" id="CLU_2998783_0_0_1"/>
<dbReference type="AlphaFoldDB" id="B7QLR9"/>
<name>B7QLR9_IXOSC</name>